<protein>
    <recommendedName>
        <fullName evidence="7">L,D-TPase catalytic domain-containing protein</fullName>
    </recommendedName>
</protein>
<keyword evidence="2" id="KW-0808">Transferase</keyword>
<accession>A0A0R1H9Y6</accession>
<dbReference type="Pfam" id="PF03734">
    <property type="entry name" value="YkuD"/>
    <property type="match status" value="1"/>
</dbReference>
<keyword evidence="9" id="KW-1185">Reference proteome</keyword>
<gene>
    <name evidence="8" type="ORF">FC07_GL002621</name>
</gene>
<dbReference type="GO" id="GO:0071555">
    <property type="term" value="P:cell wall organization"/>
    <property type="evidence" value="ECO:0007669"/>
    <property type="project" value="UniProtKB-UniRule"/>
</dbReference>
<dbReference type="InterPro" id="IPR050979">
    <property type="entry name" value="LD-transpeptidase"/>
</dbReference>
<sequence length="183" mass="20682">MRLNGQPFWRWLCGLLVMGSLAGVGISSLQLPAAAQTTVNWRQPSEPKPYPVLKQYHQVWLDVSIGRQRVYVKNKNQVLYTMAASTGSDNSTPLGTYHIQAERGPFFYNKKSGEGARYWISWKDHGVYLFHTVPTDQHGRYVVQQAQQLGHKAASHGCIRLSVADAKWLYDQVPKGTKVVIRV</sequence>
<dbReference type="CDD" id="cd16913">
    <property type="entry name" value="YkuD_like"/>
    <property type="match status" value="1"/>
</dbReference>
<evidence type="ECO:0000256" key="6">
    <source>
        <dbReference type="PROSITE-ProRule" id="PRU01373"/>
    </source>
</evidence>
<feature type="domain" description="L,D-TPase catalytic" evidence="7">
    <location>
        <begin position="59"/>
        <end position="182"/>
    </location>
</feature>
<dbReference type="Proteomes" id="UP000051461">
    <property type="component" value="Unassembled WGS sequence"/>
</dbReference>
<dbReference type="PANTHER" id="PTHR30582">
    <property type="entry name" value="L,D-TRANSPEPTIDASE"/>
    <property type="match status" value="1"/>
</dbReference>
<evidence type="ECO:0000256" key="2">
    <source>
        <dbReference type="ARBA" id="ARBA00022679"/>
    </source>
</evidence>
<dbReference type="EMBL" id="AZDA01000003">
    <property type="protein sequence ID" value="KRK40868.1"/>
    <property type="molecule type" value="Genomic_DNA"/>
</dbReference>
<evidence type="ECO:0000259" key="7">
    <source>
        <dbReference type="PROSITE" id="PS52029"/>
    </source>
</evidence>
<keyword evidence="4 6" id="KW-0573">Peptidoglycan synthesis</keyword>
<name>A0A0R1H9Y6_9LACO</name>
<dbReference type="Gene3D" id="2.40.440.10">
    <property type="entry name" value="L,D-transpeptidase catalytic domain-like"/>
    <property type="match status" value="1"/>
</dbReference>
<dbReference type="PATRIC" id="fig|1423726.3.peg.2729"/>
<proteinExistence type="predicted"/>
<dbReference type="PROSITE" id="PS52029">
    <property type="entry name" value="LD_TPASE"/>
    <property type="match status" value="1"/>
</dbReference>
<feature type="active site" description="Nucleophile" evidence="6">
    <location>
        <position position="158"/>
    </location>
</feature>
<evidence type="ECO:0000313" key="8">
    <source>
        <dbReference type="EMBL" id="KRK40868.1"/>
    </source>
</evidence>
<dbReference type="UniPathway" id="UPA00219"/>
<reference evidence="8 9" key="1">
    <citation type="journal article" date="2015" name="Genome Announc.">
        <title>Expanding the biotechnology potential of lactobacilli through comparative genomics of 213 strains and associated genera.</title>
        <authorList>
            <person name="Sun Z."/>
            <person name="Harris H.M."/>
            <person name="McCann A."/>
            <person name="Guo C."/>
            <person name="Argimon S."/>
            <person name="Zhang W."/>
            <person name="Yang X."/>
            <person name="Jeffery I.B."/>
            <person name="Cooney J.C."/>
            <person name="Kagawa T.F."/>
            <person name="Liu W."/>
            <person name="Song Y."/>
            <person name="Salvetti E."/>
            <person name="Wrobel A."/>
            <person name="Rasinkangas P."/>
            <person name="Parkhill J."/>
            <person name="Rea M.C."/>
            <person name="O'Sullivan O."/>
            <person name="Ritari J."/>
            <person name="Douillard F.P."/>
            <person name="Paul Ross R."/>
            <person name="Yang R."/>
            <person name="Briner A.E."/>
            <person name="Felis G.E."/>
            <person name="de Vos W.M."/>
            <person name="Barrangou R."/>
            <person name="Klaenhammer T.R."/>
            <person name="Caufield P.W."/>
            <person name="Cui Y."/>
            <person name="Zhang H."/>
            <person name="O'Toole P.W."/>
        </authorList>
    </citation>
    <scope>NUCLEOTIDE SEQUENCE [LARGE SCALE GENOMIC DNA]</scope>
    <source>
        <strain evidence="8 9">DSM 20003</strain>
    </source>
</reference>
<dbReference type="GO" id="GO:0005576">
    <property type="term" value="C:extracellular region"/>
    <property type="evidence" value="ECO:0007669"/>
    <property type="project" value="TreeGrafter"/>
</dbReference>
<organism evidence="8 9">
    <name type="scientific">Loigolactobacillus bifermentans DSM 20003</name>
    <dbReference type="NCBI Taxonomy" id="1423726"/>
    <lineage>
        <taxon>Bacteria</taxon>
        <taxon>Bacillati</taxon>
        <taxon>Bacillota</taxon>
        <taxon>Bacilli</taxon>
        <taxon>Lactobacillales</taxon>
        <taxon>Lactobacillaceae</taxon>
        <taxon>Loigolactobacillus</taxon>
    </lineage>
</organism>
<comment type="caution">
    <text evidence="8">The sequence shown here is derived from an EMBL/GenBank/DDBJ whole genome shotgun (WGS) entry which is preliminary data.</text>
</comment>
<comment type="pathway">
    <text evidence="1 6">Cell wall biogenesis; peptidoglycan biosynthesis.</text>
</comment>
<evidence type="ECO:0000256" key="5">
    <source>
        <dbReference type="ARBA" id="ARBA00023316"/>
    </source>
</evidence>
<dbReference type="OrthoDB" id="177750at2"/>
<dbReference type="GO" id="GO:0016740">
    <property type="term" value="F:transferase activity"/>
    <property type="evidence" value="ECO:0007669"/>
    <property type="project" value="UniProtKB-KW"/>
</dbReference>
<evidence type="ECO:0000256" key="1">
    <source>
        <dbReference type="ARBA" id="ARBA00004752"/>
    </source>
</evidence>
<dbReference type="InterPro" id="IPR005490">
    <property type="entry name" value="LD_TPept_cat_dom"/>
</dbReference>
<dbReference type="InterPro" id="IPR038063">
    <property type="entry name" value="Transpep_catalytic_dom"/>
</dbReference>
<dbReference type="STRING" id="1423726.FC07_GL002621"/>
<evidence type="ECO:0000256" key="3">
    <source>
        <dbReference type="ARBA" id="ARBA00022960"/>
    </source>
</evidence>
<dbReference type="AlphaFoldDB" id="A0A0R1H9Y6"/>
<dbReference type="GO" id="GO:0008360">
    <property type="term" value="P:regulation of cell shape"/>
    <property type="evidence" value="ECO:0007669"/>
    <property type="project" value="UniProtKB-UniRule"/>
</dbReference>
<evidence type="ECO:0000256" key="4">
    <source>
        <dbReference type="ARBA" id="ARBA00022984"/>
    </source>
</evidence>
<dbReference type="GO" id="GO:0071972">
    <property type="term" value="F:peptidoglycan L,D-transpeptidase activity"/>
    <property type="evidence" value="ECO:0007669"/>
    <property type="project" value="TreeGrafter"/>
</dbReference>
<dbReference type="PANTHER" id="PTHR30582:SF2">
    <property type="entry name" value="L,D-TRANSPEPTIDASE YCIB-RELATED"/>
    <property type="match status" value="1"/>
</dbReference>
<evidence type="ECO:0000313" key="9">
    <source>
        <dbReference type="Proteomes" id="UP000051461"/>
    </source>
</evidence>
<keyword evidence="5 6" id="KW-0961">Cell wall biogenesis/degradation</keyword>
<dbReference type="GO" id="GO:0018104">
    <property type="term" value="P:peptidoglycan-protein cross-linking"/>
    <property type="evidence" value="ECO:0007669"/>
    <property type="project" value="TreeGrafter"/>
</dbReference>
<feature type="active site" description="Proton donor/acceptor" evidence="6">
    <location>
        <position position="131"/>
    </location>
</feature>
<keyword evidence="3 6" id="KW-0133">Cell shape</keyword>
<dbReference type="SUPFAM" id="SSF141523">
    <property type="entry name" value="L,D-transpeptidase catalytic domain-like"/>
    <property type="match status" value="1"/>
</dbReference>